<keyword evidence="1" id="KW-1133">Transmembrane helix</keyword>
<keyword evidence="1" id="KW-0812">Transmembrane</keyword>
<reference evidence="2 3" key="1">
    <citation type="submission" date="2021-06" db="EMBL/GenBank/DDBJ databases">
        <title>Actinoplanes lichenicola sp. nov., and Actinoplanes ovalisporus sp. nov., isolated from lichen in Thailand.</title>
        <authorList>
            <person name="Saeng-In P."/>
            <person name="Kanchanasin P."/>
            <person name="Yuki M."/>
            <person name="Kudo T."/>
            <person name="Ohkuma M."/>
            <person name="Phongsopitanun W."/>
            <person name="Tanasupawat S."/>
        </authorList>
    </citation>
    <scope>NUCLEOTIDE SEQUENCE [LARGE SCALE GENOMIC DNA]</scope>
    <source>
        <strain evidence="2 3">NBRC 110975</strain>
    </source>
</reference>
<sequence length="346" mass="39051">MRRSRSDLRSRRVYYGALGLILLLGAALTAIGVPLDGAAQDVLINLGSSVLGVFLVAVVLEPIIKFGRRYEEQIHGGFPHRRFLDGIASCSQRVRIMGAWPYVMEAQWRAEFLDALLAAIRRNAQVEILILDPTSPAALQRRSDMRDSSEISHLVTEILAALDTFRARIPREKQTRLRVRIYNTLPPARLYRWDNRALSSFFPAGDRWGSDVRHYETNVTSGLGHFVDDQFSLIWNDPRSRDLTTYLRLPVRIQATGRTFQVRYVVLDDGVYAIDPALTDSLMRNASTDWRVCVLDAAETEYTAQGVPDDDDEAWESLLEFYTLKYGEPPTPGRLPGAVRLVTRGG</sequence>
<accession>A0ABS5YRL9</accession>
<proteinExistence type="predicted"/>
<keyword evidence="1" id="KW-0472">Membrane</keyword>
<evidence type="ECO:0000313" key="3">
    <source>
        <dbReference type="Proteomes" id="UP001519654"/>
    </source>
</evidence>
<evidence type="ECO:0000256" key="1">
    <source>
        <dbReference type="SAM" id="Phobius"/>
    </source>
</evidence>
<name>A0ABS5YRL9_9ACTN</name>
<evidence type="ECO:0000313" key="2">
    <source>
        <dbReference type="EMBL" id="MBU2665374.1"/>
    </source>
</evidence>
<gene>
    <name evidence="2" type="ORF">KOI35_17855</name>
</gene>
<feature type="transmembrane region" description="Helical" evidence="1">
    <location>
        <begin position="42"/>
        <end position="60"/>
    </location>
</feature>
<comment type="caution">
    <text evidence="2">The sequence shown here is derived from an EMBL/GenBank/DDBJ whole genome shotgun (WGS) entry which is preliminary data.</text>
</comment>
<dbReference type="RefSeq" id="WP_215788584.1">
    <property type="nucleotide sequence ID" value="NZ_JAHKKG010000005.1"/>
</dbReference>
<keyword evidence="3" id="KW-1185">Reference proteome</keyword>
<dbReference type="EMBL" id="JAHKKG010000005">
    <property type="protein sequence ID" value="MBU2665374.1"/>
    <property type="molecule type" value="Genomic_DNA"/>
</dbReference>
<dbReference type="Proteomes" id="UP001519654">
    <property type="component" value="Unassembled WGS sequence"/>
</dbReference>
<organism evidence="2 3">
    <name type="scientific">Paractinoplanes bogorensis</name>
    <dbReference type="NCBI Taxonomy" id="1610840"/>
    <lineage>
        <taxon>Bacteria</taxon>
        <taxon>Bacillati</taxon>
        <taxon>Actinomycetota</taxon>
        <taxon>Actinomycetes</taxon>
        <taxon>Micromonosporales</taxon>
        <taxon>Micromonosporaceae</taxon>
        <taxon>Paractinoplanes</taxon>
    </lineage>
</organism>
<protein>
    <submittedName>
        <fullName evidence="2">Uncharacterized protein</fullName>
    </submittedName>
</protein>